<dbReference type="GeneID" id="28766276"/>
<evidence type="ECO:0000313" key="2">
    <source>
        <dbReference type="EMBL" id="OAG07370.1"/>
    </source>
</evidence>
<reference evidence="2 3" key="1">
    <citation type="submission" date="2016-05" db="EMBL/GenBank/DDBJ databases">
        <title>Comparative analysis of secretome profiles of manganese(II)-oxidizing ascomycete fungi.</title>
        <authorList>
            <consortium name="DOE Joint Genome Institute"/>
            <person name="Zeiner C.A."/>
            <person name="Purvine S.O."/>
            <person name="Zink E.M."/>
            <person name="Wu S."/>
            <person name="Pasa-Tolic L."/>
            <person name="Chaput D.L."/>
            <person name="Haridas S."/>
            <person name="Grigoriev I.V."/>
            <person name="Santelli C.M."/>
            <person name="Hansel C.M."/>
        </authorList>
    </citation>
    <scope>NUCLEOTIDE SEQUENCE [LARGE SCALE GENOMIC DNA]</scope>
    <source>
        <strain evidence="2 3">AP3s5-JAC2a</strain>
    </source>
</reference>
<protein>
    <submittedName>
        <fullName evidence="2">Uncharacterized protein</fullName>
    </submittedName>
</protein>
<dbReference type="RefSeq" id="XP_018037735.1">
    <property type="nucleotide sequence ID" value="XM_018182790.1"/>
</dbReference>
<dbReference type="Proteomes" id="UP000077069">
    <property type="component" value="Unassembled WGS sequence"/>
</dbReference>
<evidence type="ECO:0000256" key="1">
    <source>
        <dbReference type="SAM" id="MobiDB-lite"/>
    </source>
</evidence>
<dbReference type="EMBL" id="KV441551">
    <property type="protein sequence ID" value="OAG07370.1"/>
    <property type="molecule type" value="Genomic_DNA"/>
</dbReference>
<dbReference type="OrthoDB" id="10455670at2759"/>
<dbReference type="InParanoid" id="A0A177CKK3"/>
<evidence type="ECO:0000313" key="3">
    <source>
        <dbReference type="Proteomes" id="UP000077069"/>
    </source>
</evidence>
<gene>
    <name evidence="2" type="ORF">CC84DRAFT_1216341</name>
</gene>
<feature type="compositionally biased region" description="Low complexity" evidence="1">
    <location>
        <begin position="1"/>
        <end position="12"/>
    </location>
</feature>
<organism evidence="2 3">
    <name type="scientific">Paraphaeosphaeria sporulosa</name>
    <dbReference type="NCBI Taxonomy" id="1460663"/>
    <lineage>
        <taxon>Eukaryota</taxon>
        <taxon>Fungi</taxon>
        <taxon>Dikarya</taxon>
        <taxon>Ascomycota</taxon>
        <taxon>Pezizomycotina</taxon>
        <taxon>Dothideomycetes</taxon>
        <taxon>Pleosporomycetidae</taxon>
        <taxon>Pleosporales</taxon>
        <taxon>Massarineae</taxon>
        <taxon>Didymosphaeriaceae</taxon>
        <taxon>Paraphaeosphaeria</taxon>
    </lineage>
</organism>
<proteinExistence type="predicted"/>
<dbReference type="AlphaFoldDB" id="A0A177CKK3"/>
<accession>A0A177CKK3</accession>
<feature type="compositionally biased region" description="Pro residues" evidence="1">
    <location>
        <begin position="13"/>
        <end position="38"/>
    </location>
</feature>
<feature type="region of interest" description="Disordered" evidence="1">
    <location>
        <begin position="1"/>
        <end position="46"/>
    </location>
</feature>
<name>A0A177CKK3_9PLEO</name>
<sequence length="83" mass="9302">MTTTIAYPITTASPPPPPGPPPATPPPPPPYPPRPPPLSRQQEREGLLRHANRFCNDWADRCRGLPPLERICLNRILELCRHP</sequence>
<keyword evidence="3" id="KW-1185">Reference proteome</keyword>